<gene>
    <name evidence="2" type="ORF">POL58_32960</name>
</gene>
<dbReference type="EMBL" id="JAQNDN010000019">
    <property type="protein sequence ID" value="MDC0672608.1"/>
    <property type="molecule type" value="Genomic_DNA"/>
</dbReference>
<accession>A0ABT5BGQ4</accession>
<proteinExistence type="predicted"/>
<sequence>MGAIFLWIACGDDLGPMNGDTSAGPLTAASGITTAPTTAGVTHGSTTSTSGGSGDTSATTPAEGQPTDAVKYDVGVDSGGVEHETEGKAEGCGKIDFLFVVDNSGSMEEEQQALVSSFDGFIASIQNTVMAEDYHIMVIDTDDGTLWLEDCWALCALLPECGGYTCDMLPAPDSCEIVLGSGLRKDPLNQDCGITGGHRYMVDGQPNLGDTFECVAKVGIDGNGGERPMEAMVAAVSTLNGPGKCNEGFLRKDALLVVTFITDEDDDDVANGESHGNPAGWHAALVAAKYGSEKSIVVLGLIGDPDQPNAVCVQEAEPSPRLRAFAESFTFGSWGSVCSSDYAPFFDAAVSVIDTACDQFEPPG</sequence>
<feature type="region of interest" description="Disordered" evidence="1">
    <location>
        <begin position="28"/>
        <end position="70"/>
    </location>
</feature>
<evidence type="ECO:0000256" key="1">
    <source>
        <dbReference type="SAM" id="MobiDB-lite"/>
    </source>
</evidence>
<name>A0ABT5BGQ4_9BACT</name>
<keyword evidence="3" id="KW-1185">Reference proteome</keyword>
<dbReference type="RefSeq" id="WP_272004504.1">
    <property type="nucleotide sequence ID" value="NZ_JAQNDN010000019.1"/>
</dbReference>
<feature type="compositionally biased region" description="Low complexity" evidence="1">
    <location>
        <begin position="37"/>
        <end position="60"/>
    </location>
</feature>
<evidence type="ECO:0000313" key="3">
    <source>
        <dbReference type="Proteomes" id="UP001217838"/>
    </source>
</evidence>
<evidence type="ECO:0000313" key="2">
    <source>
        <dbReference type="EMBL" id="MDC0672608.1"/>
    </source>
</evidence>
<organism evidence="2 3">
    <name type="scientific">Nannocystis radixulma</name>
    <dbReference type="NCBI Taxonomy" id="2995305"/>
    <lineage>
        <taxon>Bacteria</taxon>
        <taxon>Pseudomonadati</taxon>
        <taxon>Myxococcota</taxon>
        <taxon>Polyangia</taxon>
        <taxon>Nannocystales</taxon>
        <taxon>Nannocystaceae</taxon>
        <taxon>Nannocystis</taxon>
    </lineage>
</organism>
<protein>
    <recommendedName>
        <fullName evidence="4">VWFA domain-containing protein</fullName>
    </recommendedName>
</protein>
<comment type="caution">
    <text evidence="2">The sequence shown here is derived from an EMBL/GenBank/DDBJ whole genome shotgun (WGS) entry which is preliminary data.</text>
</comment>
<dbReference type="Proteomes" id="UP001217838">
    <property type="component" value="Unassembled WGS sequence"/>
</dbReference>
<evidence type="ECO:0008006" key="4">
    <source>
        <dbReference type="Google" id="ProtNLM"/>
    </source>
</evidence>
<reference evidence="2 3" key="1">
    <citation type="submission" date="2022-11" db="EMBL/GenBank/DDBJ databases">
        <title>Minimal conservation of predation-associated metabolite biosynthetic gene clusters underscores biosynthetic potential of Myxococcota including descriptions for ten novel species: Archangium lansinium sp. nov., Myxococcus landrumus sp. nov., Nannocystis bai.</title>
        <authorList>
            <person name="Ahearne A."/>
            <person name="Stevens C."/>
            <person name="Dowd S."/>
        </authorList>
    </citation>
    <scope>NUCLEOTIDE SEQUENCE [LARGE SCALE GENOMIC DNA]</scope>
    <source>
        <strain evidence="2 3">NCELM</strain>
    </source>
</reference>